<reference evidence="4 5" key="1">
    <citation type="submission" date="2017-12" db="EMBL/GenBank/DDBJ databases">
        <authorList>
            <person name="Levesque S."/>
        </authorList>
    </citation>
    <scope>NUCLEOTIDE SEQUENCE [LARGE SCALE GENOMIC DNA]</scope>
    <source>
        <strain evidence="4 5">SMQ-1417</strain>
    </source>
</reference>
<dbReference type="AlphaFoldDB" id="A0A3Q9NSL0"/>
<reference evidence="4 5" key="2">
    <citation type="submission" date="2019-01" db="EMBL/GenBank/DDBJ databases">
        <title>Comparative genomic analysis of Brevibacterium aurantiacum sheds light on its evolution and its adaptation to smear-ripened cheeses.</title>
        <authorList>
            <person name="Moineau S."/>
        </authorList>
    </citation>
    <scope>NUCLEOTIDE SEQUENCE [LARGE SCALE GENOMIC DNA]</scope>
    <source>
        <strain evidence="4 5">SMQ-1417</strain>
    </source>
</reference>
<dbReference type="PANTHER" id="PTHR30290:SF65">
    <property type="entry name" value="MONOACYL PHOSPHATIDYLINOSITOL TETRAMANNOSIDE-BINDING PROTEIN LPQW-RELATED"/>
    <property type="match status" value="1"/>
</dbReference>
<dbReference type="InterPro" id="IPR030678">
    <property type="entry name" value="Peptide/Ni-bd"/>
</dbReference>
<sequence>MILRQKVTHGIAAVAIASLALAGCSQAPEDDGKGGDDKKLDASANEINPKDRSEVGDGGNLRLYNSAFPANWNTLDLDGYEVNTNDMMDMVYPVLYSYTAEGEVVPNKNYTKRLDVVSEDPLVVEIELNDGMKWSDGAPIDYKSIENVFKTMDGSKEDYNVVSSEGYDKVKKIEKGDNDLTARVTFKEPYADWKGLAGVAPDSLVKSADAFNESWVDEPKVTAGPYKIKKIDSKNKTVQMVPDDSWWGDKAPLDSVLITTIEDPSAAASSFQNGQLDAMETSVPAQYSVVKPMIDNGAELRRASAPDWSHITLNGEKGGPLADETLRQAVFKTLDREEIFLSVNSTMPYPKDVEQLNNRMLMTNQNGYKDTAGDRADADAAGGKKMLEEAGYKYDDSGKATKDGKPVTLDYVYNDGSKTNEAVLPVVQENLKEIGVTVKEHKVPPTDLFAKYIDPGEYDMTLFGYSGNPFLSSGDAIWKTKGGQNFSNLGDKEVDKLLNKASTSTDEDERTDLLNQADDKLWDVAGVVPLWQSYDFYVVNPDLANYGAFGFESPDWTKIGYVKGSDKLKN</sequence>
<dbReference type="Proteomes" id="UP000283000">
    <property type="component" value="Chromosome"/>
</dbReference>
<feature type="compositionally biased region" description="Basic and acidic residues" evidence="1">
    <location>
        <begin position="30"/>
        <end position="41"/>
    </location>
</feature>
<dbReference type="CDD" id="cd08501">
    <property type="entry name" value="PBP2_Lpqw"/>
    <property type="match status" value="1"/>
</dbReference>
<dbReference type="SUPFAM" id="SSF53850">
    <property type="entry name" value="Periplasmic binding protein-like II"/>
    <property type="match status" value="1"/>
</dbReference>
<dbReference type="GO" id="GO:0015833">
    <property type="term" value="P:peptide transport"/>
    <property type="evidence" value="ECO:0007669"/>
    <property type="project" value="TreeGrafter"/>
</dbReference>
<name>A0A3Q9NSL0_BREAU</name>
<accession>A0A3Q9NSL0</accession>
<dbReference type="GO" id="GO:0043190">
    <property type="term" value="C:ATP-binding cassette (ABC) transporter complex"/>
    <property type="evidence" value="ECO:0007669"/>
    <property type="project" value="InterPro"/>
</dbReference>
<feature type="region of interest" description="Disordered" evidence="1">
    <location>
        <begin position="26"/>
        <end position="58"/>
    </location>
</feature>
<proteinExistence type="predicted"/>
<dbReference type="GO" id="GO:1904680">
    <property type="term" value="F:peptide transmembrane transporter activity"/>
    <property type="evidence" value="ECO:0007669"/>
    <property type="project" value="TreeGrafter"/>
</dbReference>
<dbReference type="Gene3D" id="3.90.76.10">
    <property type="entry name" value="Dipeptide-binding Protein, Domain 1"/>
    <property type="match status" value="1"/>
</dbReference>
<dbReference type="RefSeq" id="WP_127363133.1">
    <property type="nucleotide sequence ID" value="NZ_CP025330.1"/>
</dbReference>
<organism evidence="4 5">
    <name type="scientific">Brevibacterium aurantiacum</name>
    <dbReference type="NCBI Taxonomy" id="273384"/>
    <lineage>
        <taxon>Bacteria</taxon>
        <taxon>Bacillati</taxon>
        <taxon>Actinomycetota</taxon>
        <taxon>Actinomycetes</taxon>
        <taxon>Micrococcales</taxon>
        <taxon>Brevibacteriaceae</taxon>
        <taxon>Brevibacterium</taxon>
    </lineage>
</organism>
<dbReference type="Pfam" id="PF00496">
    <property type="entry name" value="SBP_bac_5"/>
    <property type="match status" value="1"/>
</dbReference>
<gene>
    <name evidence="4" type="ORF">CXR23_14115</name>
</gene>
<evidence type="ECO:0000259" key="3">
    <source>
        <dbReference type="Pfam" id="PF00496"/>
    </source>
</evidence>
<protein>
    <submittedName>
        <fullName evidence="4">Peptide ABC transporter substrate-binding protein</fullName>
    </submittedName>
</protein>
<dbReference type="EMBL" id="CP025330">
    <property type="protein sequence ID" value="AZT94147.1"/>
    <property type="molecule type" value="Genomic_DNA"/>
</dbReference>
<keyword evidence="2" id="KW-0732">Signal</keyword>
<feature type="chain" id="PRO_5018578983" evidence="2">
    <location>
        <begin position="28"/>
        <end position="570"/>
    </location>
</feature>
<feature type="domain" description="Solute-binding protein family 5" evidence="3">
    <location>
        <begin position="116"/>
        <end position="473"/>
    </location>
</feature>
<dbReference type="InterPro" id="IPR000914">
    <property type="entry name" value="SBP_5_dom"/>
</dbReference>
<dbReference type="InterPro" id="IPR039424">
    <property type="entry name" value="SBP_5"/>
</dbReference>
<dbReference type="Gene3D" id="3.10.105.10">
    <property type="entry name" value="Dipeptide-binding Protein, Domain 3"/>
    <property type="match status" value="1"/>
</dbReference>
<evidence type="ECO:0000313" key="5">
    <source>
        <dbReference type="Proteomes" id="UP000283000"/>
    </source>
</evidence>
<dbReference type="PANTHER" id="PTHR30290">
    <property type="entry name" value="PERIPLASMIC BINDING COMPONENT OF ABC TRANSPORTER"/>
    <property type="match status" value="1"/>
</dbReference>
<dbReference type="PIRSF" id="PIRSF002741">
    <property type="entry name" value="MppA"/>
    <property type="match status" value="1"/>
</dbReference>
<evidence type="ECO:0000313" key="4">
    <source>
        <dbReference type="EMBL" id="AZT94147.1"/>
    </source>
</evidence>
<evidence type="ECO:0000256" key="1">
    <source>
        <dbReference type="SAM" id="MobiDB-lite"/>
    </source>
</evidence>
<dbReference type="GO" id="GO:0042597">
    <property type="term" value="C:periplasmic space"/>
    <property type="evidence" value="ECO:0007669"/>
    <property type="project" value="UniProtKB-ARBA"/>
</dbReference>
<dbReference type="Gene3D" id="3.40.190.10">
    <property type="entry name" value="Periplasmic binding protein-like II"/>
    <property type="match status" value="1"/>
</dbReference>
<dbReference type="PROSITE" id="PS51257">
    <property type="entry name" value="PROKAR_LIPOPROTEIN"/>
    <property type="match status" value="1"/>
</dbReference>
<evidence type="ECO:0000256" key="2">
    <source>
        <dbReference type="SAM" id="SignalP"/>
    </source>
</evidence>
<feature type="signal peptide" evidence="2">
    <location>
        <begin position="1"/>
        <end position="27"/>
    </location>
</feature>